<dbReference type="InterPro" id="IPR007730">
    <property type="entry name" value="SPOR-like_dom"/>
</dbReference>
<accession>A0A1M5XSF2</accession>
<evidence type="ECO:0000256" key="1">
    <source>
        <dbReference type="SAM" id="MobiDB-lite"/>
    </source>
</evidence>
<keyword evidence="4" id="KW-1185">Reference proteome</keyword>
<evidence type="ECO:0000313" key="3">
    <source>
        <dbReference type="EMBL" id="SHI02706.1"/>
    </source>
</evidence>
<protein>
    <submittedName>
        <fullName evidence="3">Sporulation related domain-containing protein</fullName>
    </submittedName>
</protein>
<proteinExistence type="predicted"/>
<feature type="region of interest" description="Disordered" evidence="1">
    <location>
        <begin position="53"/>
        <end position="85"/>
    </location>
</feature>
<dbReference type="RefSeq" id="WP_072832285.1">
    <property type="nucleotide sequence ID" value="NZ_FQXP01000009.1"/>
</dbReference>
<feature type="compositionally biased region" description="Basic and acidic residues" evidence="1">
    <location>
        <begin position="68"/>
        <end position="85"/>
    </location>
</feature>
<evidence type="ECO:0000313" key="4">
    <source>
        <dbReference type="Proteomes" id="UP000184526"/>
    </source>
</evidence>
<dbReference type="InterPro" id="IPR036680">
    <property type="entry name" value="SPOR-like_sf"/>
</dbReference>
<dbReference type="Proteomes" id="UP000184526">
    <property type="component" value="Unassembled WGS sequence"/>
</dbReference>
<dbReference type="AlphaFoldDB" id="A0A1M5XSF2"/>
<feature type="compositionally biased region" description="Polar residues" evidence="1">
    <location>
        <begin position="53"/>
        <end position="67"/>
    </location>
</feature>
<reference evidence="3 4" key="1">
    <citation type="submission" date="2016-11" db="EMBL/GenBank/DDBJ databases">
        <authorList>
            <person name="Jaros S."/>
            <person name="Januszkiewicz K."/>
            <person name="Wedrychowicz H."/>
        </authorList>
    </citation>
    <scope>NUCLEOTIDE SEQUENCE [LARGE SCALE GENOMIC DNA]</scope>
    <source>
        <strain evidence="3 4">DSM 3089</strain>
    </source>
</reference>
<dbReference type="Gene3D" id="3.30.70.1070">
    <property type="entry name" value="Sporulation related repeat"/>
    <property type="match status" value="1"/>
</dbReference>
<organism evidence="3 4">
    <name type="scientific">Clostridium collagenovorans DSM 3089</name>
    <dbReference type="NCBI Taxonomy" id="1121306"/>
    <lineage>
        <taxon>Bacteria</taxon>
        <taxon>Bacillati</taxon>
        <taxon>Bacillota</taxon>
        <taxon>Clostridia</taxon>
        <taxon>Eubacteriales</taxon>
        <taxon>Clostridiaceae</taxon>
        <taxon>Clostridium</taxon>
    </lineage>
</organism>
<dbReference type="SUPFAM" id="SSF110997">
    <property type="entry name" value="Sporulation related repeat"/>
    <property type="match status" value="1"/>
</dbReference>
<dbReference type="OrthoDB" id="1936130at2"/>
<evidence type="ECO:0000259" key="2">
    <source>
        <dbReference type="Pfam" id="PF05036"/>
    </source>
</evidence>
<name>A0A1M5XSF2_9CLOT</name>
<feature type="domain" description="SPOR" evidence="2">
    <location>
        <begin position="93"/>
        <end position="157"/>
    </location>
</feature>
<gene>
    <name evidence="3" type="ORF">SAMN02745196_02437</name>
</gene>
<dbReference type="EMBL" id="FQXP01000009">
    <property type="protein sequence ID" value="SHI02706.1"/>
    <property type="molecule type" value="Genomic_DNA"/>
</dbReference>
<sequence length="257" mass="28448">MKNNNVRYTRGGGSINRPRKKSGFPKGFLVLLLLLLSLAAFFTKVLSNEQDIAGANTGSGSSTTEQGKNNEENATEKVNSEQSGKEVKGETAKVYVVQCGVFKNEENAKKVGNQLSSIGEAFYTKSGELIRVNLGIYTEENASAIVEKIKSHNIDATRIPITMSANTVAEKEIVEIINANLKILNKAAEDKVEAVDTASMKKWIDELKKVPETDPSFENLKKITEFSKGLEEKVSKNKSAEYYEYIYNFIKDLGYIK</sequence>
<dbReference type="Pfam" id="PF05036">
    <property type="entry name" value="SPOR"/>
    <property type="match status" value="1"/>
</dbReference>
<dbReference type="GO" id="GO:0042834">
    <property type="term" value="F:peptidoglycan binding"/>
    <property type="evidence" value="ECO:0007669"/>
    <property type="project" value="InterPro"/>
</dbReference>
<dbReference type="STRING" id="1121306.SAMN02745196_02437"/>